<keyword evidence="13" id="KW-1185">Reference proteome</keyword>
<evidence type="ECO:0000256" key="3">
    <source>
        <dbReference type="ARBA" id="ARBA00022448"/>
    </source>
</evidence>
<keyword evidence="3" id="KW-0813">Transport</keyword>
<evidence type="ECO:0000256" key="5">
    <source>
        <dbReference type="ARBA" id="ARBA00022741"/>
    </source>
</evidence>
<evidence type="ECO:0000256" key="7">
    <source>
        <dbReference type="ARBA" id="ARBA00022967"/>
    </source>
</evidence>
<evidence type="ECO:0000313" key="12">
    <source>
        <dbReference type="EMBL" id="AJE83165.1"/>
    </source>
</evidence>
<protein>
    <recommendedName>
        <fullName evidence="2">ABC-type xenobiotic transporter</fullName>
        <ecNumber evidence="2">7.6.2.2</ecNumber>
    </recommendedName>
</protein>
<dbReference type="GO" id="GO:0016887">
    <property type="term" value="F:ATP hydrolysis activity"/>
    <property type="evidence" value="ECO:0007669"/>
    <property type="project" value="InterPro"/>
</dbReference>
<keyword evidence="9" id="KW-0046">Antibiotic resistance</keyword>
<keyword evidence="5" id="KW-0547">Nucleotide-binding</keyword>
<evidence type="ECO:0000256" key="1">
    <source>
        <dbReference type="ARBA" id="ARBA00004413"/>
    </source>
</evidence>
<dbReference type="Proteomes" id="UP000031523">
    <property type="component" value="Chromosome"/>
</dbReference>
<evidence type="ECO:0000256" key="2">
    <source>
        <dbReference type="ARBA" id="ARBA00012191"/>
    </source>
</evidence>
<dbReference type="SMART" id="SM00382">
    <property type="entry name" value="AAA"/>
    <property type="match status" value="1"/>
</dbReference>
<dbReference type="InterPro" id="IPR003439">
    <property type="entry name" value="ABC_transporter-like_ATP-bd"/>
</dbReference>
<dbReference type="InterPro" id="IPR003593">
    <property type="entry name" value="AAA+_ATPase"/>
</dbReference>
<organism evidence="12 13">
    <name type="scientific">Streptomyces albus (strain ATCC 21838 / DSM 41398 / FERM P-419 / JCM 4703 / NBRC 107858)</name>
    <dbReference type="NCBI Taxonomy" id="1081613"/>
    <lineage>
        <taxon>Bacteria</taxon>
        <taxon>Bacillati</taxon>
        <taxon>Actinomycetota</taxon>
        <taxon>Actinomycetes</taxon>
        <taxon>Kitasatosporales</taxon>
        <taxon>Streptomycetaceae</taxon>
        <taxon>Streptomyces</taxon>
    </lineage>
</organism>
<keyword evidence="7" id="KW-1278">Translocase</keyword>
<accession>A0A0B5EV95</accession>
<dbReference type="GO" id="GO:0005524">
    <property type="term" value="F:ATP binding"/>
    <property type="evidence" value="ECO:0007669"/>
    <property type="project" value="UniProtKB-KW"/>
</dbReference>
<dbReference type="InterPro" id="IPR005894">
    <property type="entry name" value="DrrA"/>
</dbReference>
<keyword evidence="8" id="KW-0472">Membrane</keyword>
<dbReference type="EMBL" id="CP010519">
    <property type="protein sequence ID" value="AJE83165.1"/>
    <property type="molecule type" value="Genomic_DNA"/>
</dbReference>
<evidence type="ECO:0000256" key="9">
    <source>
        <dbReference type="ARBA" id="ARBA00023251"/>
    </source>
</evidence>
<dbReference type="GO" id="GO:0008559">
    <property type="term" value="F:ABC-type xenobiotic transporter activity"/>
    <property type="evidence" value="ECO:0007669"/>
    <property type="project" value="UniProtKB-EC"/>
</dbReference>
<keyword evidence="4" id="KW-1003">Cell membrane</keyword>
<comment type="subcellular location">
    <subcellularLocation>
        <location evidence="1">Cell membrane</location>
        <topology evidence="1">Peripheral membrane protein</topology>
        <orientation evidence="1">Cytoplasmic side</orientation>
    </subcellularLocation>
</comment>
<dbReference type="PROSITE" id="PS00211">
    <property type="entry name" value="ABC_TRANSPORTER_1"/>
    <property type="match status" value="1"/>
</dbReference>
<keyword evidence="6" id="KW-0067">ATP-binding</keyword>
<evidence type="ECO:0000256" key="8">
    <source>
        <dbReference type="ARBA" id="ARBA00023136"/>
    </source>
</evidence>
<evidence type="ECO:0000256" key="4">
    <source>
        <dbReference type="ARBA" id="ARBA00022475"/>
    </source>
</evidence>
<dbReference type="InterPro" id="IPR050763">
    <property type="entry name" value="ABC_transporter_ATP-binding"/>
</dbReference>
<evidence type="ECO:0000259" key="11">
    <source>
        <dbReference type="PROSITE" id="PS50893"/>
    </source>
</evidence>
<dbReference type="GO" id="GO:0043215">
    <property type="term" value="P:daunorubicin transport"/>
    <property type="evidence" value="ECO:0007669"/>
    <property type="project" value="InterPro"/>
</dbReference>
<dbReference type="NCBIfam" id="TIGR01188">
    <property type="entry name" value="drrA"/>
    <property type="match status" value="1"/>
</dbReference>
<name>A0A0B5EV95_STRA4</name>
<dbReference type="FunFam" id="3.40.50.300:FF:000589">
    <property type="entry name" value="ABC transporter, ATP-binding subunit"/>
    <property type="match status" value="1"/>
</dbReference>
<dbReference type="EC" id="7.6.2.2" evidence="2"/>
<dbReference type="GO" id="GO:1900753">
    <property type="term" value="P:doxorubicin transport"/>
    <property type="evidence" value="ECO:0007669"/>
    <property type="project" value="InterPro"/>
</dbReference>
<dbReference type="GO" id="GO:0046677">
    <property type="term" value="P:response to antibiotic"/>
    <property type="evidence" value="ECO:0007669"/>
    <property type="project" value="UniProtKB-KW"/>
</dbReference>
<dbReference type="PROSITE" id="PS50893">
    <property type="entry name" value="ABC_TRANSPORTER_2"/>
    <property type="match status" value="1"/>
</dbReference>
<feature type="domain" description="ABC transporter" evidence="11">
    <location>
        <begin position="23"/>
        <end position="253"/>
    </location>
</feature>
<dbReference type="GO" id="GO:0005886">
    <property type="term" value="C:plasma membrane"/>
    <property type="evidence" value="ECO:0007669"/>
    <property type="project" value="UniProtKB-SubCell"/>
</dbReference>
<dbReference type="PANTHER" id="PTHR42711:SF19">
    <property type="entry name" value="DOXORUBICIN RESISTANCE ATP-BINDING PROTEIN DRRA"/>
    <property type="match status" value="1"/>
</dbReference>
<sequence length="341" mass="35954">MPSFVMSTSRKGGGDPAPAAPAVTATGLYKAYGEKTVLDGIDLRIPAGSVFALLGPNGAGKTTTVQILSTLIAADGGRAEVAGHDIDSAAGAVRAAIGVTGQFAALDDLLTAEENLLLMADLLRLGKREGRARARELLTRFGIADVARKRAATFSGGMRRRLDLAMTLVGDPRVIFLDEPTTGLDPRSRRTMWETVRELVAGGTTVFLTTQYLEEADQLADRIAVLDGGRIVAEGTADELKARIPGSHVRLRFTDPEEYERAAEVFSGAARDEENLALRVAGDGGLDALRALLDRLDAAGIRADGFSVHTPDLDDVFLTLTGHGTAGAAADAPLHVKETLR</sequence>
<reference evidence="12 13" key="1">
    <citation type="submission" date="2015-01" db="EMBL/GenBank/DDBJ databases">
        <title>Enhanced salinomycin production by adjusting the supply of polyketide extender units in Streptomyce albus DSM 41398.</title>
        <authorList>
            <person name="Lu C."/>
        </authorList>
    </citation>
    <scope>NUCLEOTIDE SEQUENCE [LARGE SCALE GENOMIC DNA]</scope>
    <source>
        <strain evidence="13">ATCC 21838 / DSM 41398 / FERM P-419 / JCM 4703 / NBRC 107858</strain>
    </source>
</reference>
<comment type="similarity">
    <text evidence="10">Belongs to the ABC transporter superfamily. Drug exporter-1 (DrugE1) (TC 3.A.1.105) family.</text>
</comment>
<evidence type="ECO:0000313" key="13">
    <source>
        <dbReference type="Proteomes" id="UP000031523"/>
    </source>
</evidence>
<dbReference type="Gene3D" id="3.40.50.300">
    <property type="entry name" value="P-loop containing nucleotide triphosphate hydrolases"/>
    <property type="match status" value="1"/>
</dbReference>
<dbReference type="AlphaFoldDB" id="A0A0B5EV95"/>
<evidence type="ECO:0000256" key="10">
    <source>
        <dbReference type="ARBA" id="ARBA00049985"/>
    </source>
</evidence>
<gene>
    <name evidence="12" type="ORF">SLNWT_2789</name>
</gene>
<dbReference type="PANTHER" id="PTHR42711">
    <property type="entry name" value="ABC TRANSPORTER ATP-BINDING PROTEIN"/>
    <property type="match status" value="1"/>
</dbReference>
<dbReference type="SUPFAM" id="SSF52540">
    <property type="entry name" value="P-loop containing nucleoside triphosphate hydrolases"/>
    <property type="match status" value="1"/>
</dbReference>
<dbReference type="InterPro" id="IPR017871">
    <property type="entry name" value="ABC_transporter-like_CS"/>
</dbReference>
<dbReference type="KEGG" id="sals:SLNWT_2789"/>
<dbReference type="InterPro" id="IPR027417">
    <property type="entry name" value="P-loop_NTPase"/>
</dbReference>
<proteinExistence type="inferred from homology"/>
<dbReference type="Pfam" id="PF00005">
    <property type="entry name" value="ABC_tran"/>
    <property type="match status" value="1"/>
</dbReference>
<evidence type="ECO:0000256" key="6">
    <source>
        <dbReference type="ARBA" id="ARBA00022840"/>
    </source>
</evidence>